<keyword evidence="1" id="KW-0378">Hydrolase</keyword>
<evidence type="ECO:0000256" key="2">
    <source>
        <dbReference type="ARBA" id="ARBA00034233"/>
    </source>
</evidence>
<evidence type="ECO:0000256" key="5">
    <source>
        <dbReference type="ARBA" id="ARBA00034283"/>
    </source>
</evidence>
<accession>A0A371X652</accession>
<proteinExistence type="inferred from homology"/>
<name>A0A371X652_9HYPH</name>
<keyword evidence="11" id="KW-1185">Reference proteome</keyword>
<comment type="catalytic activity">
    <reaction evidence="2">
        <text>3',3',3'-cAAG + H2O = G[3'-5']pA[3'-5']pAp[3'] + H(+)</text>
        <dbReference type="Rhea" id="RHEA:72863"/>
        <dbReference type="ChEBI" id="CHEBI:15377"/>
        <dbReference type="ChEBI" id="CHEBI:15378"/>
        <dbReference type="ChEBI" id="CHEBI:143810"/>
        <dbReference type="ChEBI" id="CHEBI:192532"/>
    </reaction>
    <physiologicalReaction direction="left-to-right" evidence="2">
        <dbReference type="Rhea" id="RHEA:72864"/>
    </physiologicalReaction>
</comment>
<organism evidence="10 11">
    <name type="scientific">Mesorhizobium denitrificans</name>
    <dbReference type="NCBI Taxonomy" id="2294114"/>
    <lineage>
        <taxon>Bacteria</taxon>
        <taxon>Pseudomonadati</taxon>
        <taxon>Pseudomonadota</taxon>
        <taxon>Alphaproteobacteria</taxon>
        <taxon>Hyphomicrobiales</taxon>
        <taxon>Phyllobacteriaceae</taxon>
        <taxon>Mesorhizobium</taxon>
    </lineage>
</organism>
<protein>
    <recommendedName>
        <fullName evidence="7">Anti-CBASS protein Acb1</fullName>
    </recommendedName>
</protein>
<comment type="catalytic activity">
    <reaction evidence="5">
        <text>3',3'-cGAMP + H2O = G[3'-5']pAp[3'] + H(+)</text>
        <dbReference type="Rhea" id="RHEA:72831"/>
        <dbReference type="ChEBI" id="CHEBI:15377"/>
        <dbReference type="ChEBI" id="CHEBI:15378"/>
        <dbReference type="ChEBI" id="CHEBI:71501"/>
        <dbReference type="ChEBI" id="CHEBI:192497"/>
    </reaction>
    <physiologicalReaction direction="left-to-right" evidence="5">
        <dbReference type="Rhea" id="RHEA:72832"/>
    </physiologicalReaction>
</comment>
<dbReference type="InterPro" id="IPR056175">
    <property type="entry name" value="Acb1-like_C"/>
</dbReference>
<evidence type="ECO:0000256" key="7">
    <source>
        <dbReference type="ARBA" id="ARBA00034343"/>
    </source>
</evidence>
<dbReference type="EMBL" id="QURN01000019">
    <property type="protein sequence ID" value="RFC64673.1"/>
    <property type="molecule type" value="Genomic_DNA"/>
</dbReference>
<evidence type="ECO:0000313" key="10">
    <source>
        <dbReference type="EMBL" id="RFC64673.1"/>
    </source>
</evidence>
<comment type="similarity">
    <text evidence="6">Belongs to the anti-CBASS protein Acb1 family.</text>
</comment>
<comment type="catalytic activity">
    <reaction evidence="3">
        <text>3',3',3'-c-tri-AMP + H2O = A[3'-5']pA[3'-5']pAp[3'] + H(+)</text>
        <dbReference type="Rhea" id="RHEA:72859"/>
        <dbReference type="ChEBI" id="CHEBI:15377"/>
        <dbReference type="ChEBI" id="CHEBI:15378"/>
        <dbReference type="ChEBI" id="CHEBI:192523"/>
        <dbReference type="ChEBI" id="CHEBI:192530"/>
    </reaction>
    <physiologicalReaction direction="left-to-right" evidence="3">
        <dbReference type="Rhea" id="RHEA:72860"/>
    </physiologicalReaction>
</comment>
<dbReference type="Pfam" id="PF23474">
    <property type="entry name" value="Acb1"/>
    <property type="match status" value="1"/>
</dbReference>
<evidence type="ECO:0000256" key="1">
    <source>
        <dbReference type="ARBA" id="ARBA00022801"/>
    </source>
</evidence>
<dbReference type="GO" id="GO:0016787">
    <property type="term" value="F:hydrolase activity"/>
    <property type="evidence" value="ECO:0007669"/>
    <property type="project" value="UniProtKB-KW"/>
</dbReference>
<reference evidence="11" key="1">
    <citation type="submission" date="2018-08" db="EMBL/GenBank/DDBJ databases">
        <authorList>
            <person name="Im W.T."/>
        </authorList>
    </citation>
    <scope>NUCLEOTIDE SEQUENCE [LARGE SCALE GENOMIC DNA]</scope>
    <source>
        <strain evidence="11">LA-28</strain>
    </source>
</reference>
<evidence type="ECO:0000256" key="6">
    <source>
        <dbReference type="ARBA" id="ARBA00034316"/>
    </source>
</evidence>
<comment type="caution">
    <text evidence="10">The sequence shown here is derived from an EMBL/GenBank/DDBJ whole genome shotgun (WGS) entry which is preliminary data.</text>
</comment>
<evidence type="ECO:0000256" key="3">
    <source>
        <dbReference type="ARBA" id="ARBA00034240"/>
    </source>
</evidence>
<sequence>MSFHGFYSRPLFVSRPLLDHDGLDAWVKANGFLEPLPARTFHVTVALSRIPIRQELPERDSNDLIVIAGQRRRVVCFGGVFALTFGCAALNRRHAEFRRVGASWDHPSYQPHISFAIDDGRDLSSLTPYRGRLHFGPESYKEPFADNVSLATQRKFMYK</sequence>
<comment type="catalytic activity">
    <reaction evidence="4">
        <text>3',3',3'-cAAG + H2O = A[3'-5']pG[3'-5']pAp[3'] + H(+)</text>
        <dbReference type="Rhea" id="RHEA:72867"/>
        <dbReference type="ChEBI" id="CHEBI:15377"/>
        <dbReference type="ChEBI" id="CHEBI:15378"/>
        <dbReference type="ChEBI" id="CHEBI:143810"/>
        <dbReference type="ChEBI" id="CHEBI:192533"/>
    </reaction>
    <physiologicalReaction direction="left-to-right" evidence="4">
        <dbReference type="Rhea" id="RHEA:72868"/>
    </physiologicalReaction>
</comment>
<dbReference type="AlphaFoldDB" id="A0A371X652"/>
<evidence type="ECO:0000256" key="4">
    <source>
        <dbReference type="ARBA" id="ARBA00034244"/>
    </source>
</evidence>
<comment type="catalytic activity">
    <reaction evidence="8">
        <text>3',3'-cUAMP + H2O = U[3'-5']pAp[3'] + H(+)</text>
        <dbReference type="Rhea" id="RHEA:72835"/>
        <dbReference type="ChEBI" id="CHEBI:15377"/>
        <dbReference type="ChEBI" id="CHEBI:15378"/>
        <dbReference type="ChEBI" id="CHEBI:143809"/>
        <dbReference type="ChEBI" id="CHEBI:192498"/>
    </reaction>
    <physiologicalReaction direction="left-to-right" evidence="8">
        <dbReference type="Rhea" id="RHEA:72836"/>
    </physiologicalReaction>
</comment>
<evidence type="ECO:0000256" key="8">
    <source>
        <dbReference type="ARBA" id="ARBA00048123"/>
    </source>
</evidence>
<evidence type="ECO:0000313" key="11">
    <source>
        <dbReference type="Proteomes" id="UP000262379"/>
    </source>
</evidence>
<dbReference type="Proteomes" id="UP000262379">
    <property type="component" value="Unassembled WGS sequence"/>
</dbReference>
<feature type="domain" description="Anti-CBASS protein Acb1-like C-terminal" evidence="9">
    <location>
        <begin position="10"/>
        <end position="143"/>
    </location>
</feature>
<gene>
    <name evidence="10" type="ORF">DY251_19180</name>
</gene>
<evidence type="ECO:0000259" key="9">
    <source>
        <dbReference type="Pfam" id="PF23474"/>
    </source>
</evidence>